<dbReference type="HOGENOM" id="CLU_1780461_0_0_1"/>
<sequence length="146" mass="16054">MAATVEGLEGSGHQKSSGEAGASWGEEQRRPGEKHRVQMPPAQGGARRGRRVAAPEKWVNCFVRVVALMERTGNALGTLAFTWATVVLLGGYLTMLRSYDDFYYATVIVFIEATRYAPIHTLSSWSIDNPHGGRASRRATNCKKSR</sequence>
<dbReference type="AlphaFoldDB" id="A0A0E0LP66"/>
<keyword evidence="4" id="KW-1185">Reference proteome</keyword>
<keyword evidence="2" id="KW-0812">Transmembrane</keyword>
<feature type="region of interest" description="Disordered" evidence="1">
    <location>
        <begin position="1"/>
        <end position="52"/>
    </location>
</feature>
<keyword evidence="2" id="KW-0472">Membrane</keyword>
<proteinExistence type="predicted"/>
<keyword evidence="2" id="KW-1133">Transmembrane helix</keyword>
<evidence type="ECO:0000256" key="1">
    <source>
        <dbReference type="SAM" id="MobiDB-lite"/>
    </source>
</evidence>
<dbReference type="Proteomes" id="UP000026962">
    <property type="component" value="Chromosome 7"/>
</dbReference>
<dbReference type="Gramene" id="OPUNC07G23180.2">
    <property type="protein sequence ID" value="OPUNC07G23180.2"/>
    <property type="gene ID" value="OPUNC07G23180"/>
</dbReference>
<reference evidence="3" key="2">
    <citation type="submission" date="2018-05" db="EMBL/GenBank/DDBJ databases">
        <title>OpunRS2 (Oryza punctata Reference Sequence Version 2).</title>
        <authorList>
            <person name="Zhang J."/>
            <person name="Kudrna D."/>
            <person name="Lee S."/>
            <person name="Talag J."/>
            <person name="Welchert J."/>
            <person name="Wing R.A."/>
        </authorList>
    </citation>
    <scope>NUCLEOTIDE SEQUENCE [LARGE SCALE GENOMIC DNA]</scope>
</reference>
<protein>
    <submittedName>
        <fullName evidence="3">Uncharacterized protein</fullName>
    </submittedName>
</protein>
<dbReference type="PANTHER" id="PTHR33115:SF11">
    <property type="entry name" value="OS07G0654700 PROTEIN"/>
    <property type="match status" value="1"/>
</dbReference>
<accession>A0A0E0LP66</accession>
<evidence type="ECO:0000313" key="4">
    <source>
        <dbReference type="Proteomes" id="UP000026962"/>
    </source>
</evidence>
<evidence type="ECO:0000313" key="3">
    <source>
        <dbReference type="EnsemblPlants" id="OPUNC07G23180.2"/>
    </source>
</evidence>
<feature type="compositionally biased region" description="Basic and acidic residues" evidence="1">
    <location>
        <begin position="26"/>
        <end position="36"/>
    </location>
</feature>
<dbReference type="PANTHER" id="PTHR33115">
    <property type="entry name" value="ARM REPEAT SUPERFAMILY PROTEIN"/>
    <property type="match status" value="1"/>
</dbReference>
<feature type="transmembrane region" description="Helical" evidence="2">
    <location>
        <begin position="75"/>
        <end position="95"/>
    </location>
</feature>
<reference evidence="3" key="1">
    <citation type="submission" date="2015-04" db="UniProtKB">
        <authorList>
            <consortium name="EnsemblPlants"/>
        </authorList>
    </citation>
    <scope>IDENTIFICATION</scope>
</reference>
<name>A0A0E0LP66_ORYPU</name>
<dbReference type="EnsemblPlants" id="OPUNC07G23180.2">
    <property type="protein sequence ID" value="OPUNC07G23180.2"/>
    <property type="gene ID" value="OPUNC07G23180"/>
</dbReference>
<organism evidence="3">
    <name type="scientific">Oryza punctata</name>
    <name type="common">Red rice</name>
    <dbReference type="NCBI Taxonomy" id="4537"/>
    <lineage>
        <taxon>Eukaryota</taxon>
        <taxon>Viridiplantae</taxon>
        <taxon>Streptophyta</taxon>
        <taxon>Embryophyta</taxon>
        <taxon>Tracheophyta</taxon>
        <taxon>Spermatophyta</taxon>
        <taxon>Magnoliopsida</taxon>
        <taxon>Liliopsida</taxon>
        <taxon>Poales</taxon>
        <taxon>Poaceae</taxon>
        <taxon>BOP clade</taxon>
        <taxon>Oryzoideae</taxon>
        <taxon>Oryzeae</taxon>
        <taxon>Oryzinae</taxon>
        <taxon>Oryza</taxon>
    </lineage>
</organism>
<evidence type="ECO:0000256" key="2">
    <source>
        <dbReference type="SAM" id="Phobius"/>
    </source>
</evidence>